<dbReference type="OrthoDB" id="25620at2759"/>
<dbReference type="InParanoid" id="A0A1Z5JR91"/>
<proteinExistence type="predicted"/>
<keyword evidence="4" id="KW-1185">Reference proteome</keyword>
<feature type="domain" description="Cyclic nucleotide-binding" evidence="1">
    <location>
        <begin position="178"/>
        <end position="221"/>
    </location>
</feature>
<sequence>MRADRMRKNVCFAVVLLVQLLHIDGFASIRLFRHNKLCSIRSPCPQFLSIGDLAITESLSDSLSFLTANPSIVVSGLGLTGGLLYATTRPPQRLIDDNTLQAILETTYMAKQQQKGTLQCVYKATRDGWKANAFHDKVDFAGSGVVVVQAQGKVFGGYNPNGWRSTDDYTTSTTAFLFRVVSSGRVEKYKVQANGPALFDYASAGPCFGTTDLLIGPPQAAVLGGFAGPNMENEPPGSLQVATILPGQTYDTDARWKVRGYKIRLQEVEVYC</sequence>
<organism evidence="3 4">
    <name type="scientific">Fistulifera solaris</name>
    <name type="common">Oleaginous diatom</name>
    <dbReference type="NCBI Taxonomy" id="1519565"/>
    <lineage>
        <taxon>Eukaryota</taxon>
        <taxon>Sar</taxon>
        <taxon>Stramenopiles</taxon>
        <taxon>Ochrophyta</taxon>
        <taxon>Bacillariophyta</taxon>
        <taxon>Bacillariophyceae</taxon>
        <taxon>Bacillariophycidae</taxon>
        <taxon>Naviculales</taxon>
        <taxon>Naviculaceae</taxon>
        <taxon>Fistulifera</taxon>
    </lineage>
</organism>
<dbReference type="InterPro" id="IPR000595">
    <property type="entry name" value="cNMP-bd_dom"/>
</dbReference>
<accession>A0A1Z5JR91</accession>
<dbReference type="Proteomes" id="UP000198406">
    <property type="component" value="Unassembled WGS sequence"/>
</dbReference>
<dbReference type="EMBL" id="BDSP01000102">
    <property type="protein sequence ID" value="GAX16291.1"/>
    <property type="molecule type" value="Genomic_DNA"/>
</dbReference>
<gene>
    <name evidence="3" type="ORF">FisN_3Hh226</name>
</gene>
<dbReference type="PROSITE" id="PS51886">
    <property type="entry name" value="TLDC"/>
    <property type="match status" value="1"/>
</dbReference>
<protein>
    <recommendedName>
        <fullName evidence="5">TLDc domain-containing protein</fullName>
    </recommendedName>
</protein>
<dbReference type="InterPro" id="IPR006571">
    <property type="entry name" value="TLDc_dom"/>
</dbReference>
<reference evidence="3 4" key="1">
    <citation type="journal article" date="2015" name="Plant Cell">
        <title>Oil accumulation by the oleaginous diatom Fistulifera solaris as revealed by the genome and transcriptome.</title>
        <authorList>
            <person name="Tanaka T."/>
            <person name="Maeda Y."/>
            <person name="Veluchamy A."/>
            <person name="Tanaka M."/>
            <person name="Abida H."/>
            <person name="Marechal E."/>
            <person name="Bowler C."/>
            <person name="Muto M."/>
            <person name="Sunaga Y."/>
            <person name="Tanaka M."/>
            <person name="Yoshino T."/>
            <person name="Taniguchi T."/>
            <person name="Fukuda Y."/>
            <person name="Nemoto M."/>
            <person name="Matsumoto M."/>
            <person name="Wong P.S."/>
            <person name="Aburatani S."/>
            <person name="Fujibuchi W."/>
        </authorList>
    </citation>
    <scope>NUCLEOTIDE SEQUENCE [LARGE SCALE GENOMIC DNA]</scope>
    <source>
        <strain evidence="3 4">JPCC DA0580</strain>
    </source>
</reference>
<evidence type="ECO:0000313" key="3">
    <source>
        <dbReference type="EMBL" id="GAX16291.1"/>
    </source>
</evidence>
<dbReference type="Pfam" id="PF07534">
    <property type="entry name" value="TLD"/>
    <property type="match status" value="1"/>
</dbReference>
<evidence type="ECO:0000313" key="4">
    <source>
        <dbReference type="Proteomes" id="UP000198406"/>
    </source>
</evidence>
<feature type="domain" description="TLDc" evidence="2">
    <location>
        <begin position="93"/>
        <end position="272"/>
    </location>
</feature>
<evidence type="ECO:0008006" key="5">
    <source>
        <dbReference type="Google" id="ProtNLM"/>
    </source>
</evidence>
<comment type="caution">
    <text evidence="3">The sequence shown here is derived from an EMBL/GenBank/DDBJ whole genome shotgun (WGS) entry which is preliminary data.</text>
</comment>
<dbReference type="PROSITE" id="PS50042">
    <property type="entry name" value="CNMP_BINDING_3"/>
    <property type="match status" value="1"/>
</dbReference>
<dbReference type="AlphaFoldDB" id="A0A1Z5JR91"/>
<name>A0A1Z5JR91_FISSO</name>
<evidence type="ECO:0000259" key="2">
    <source>
        <dbReference type="PROSITE" id="PS51886"/>
    </source>
</evidence>
<evidence type="ECO:0000259" key="1">
    <source>
        <dbReference type="PROSITE" id="PS50042"/>
    </source>
</evidence>